<dbReference type="SUPFAM" id="SSF53756">
    <property type="entry name" value="UDP-Glycosyltransferase/glycogen phosphorylase"/>
    <property type="match status" value="1"/>
</dbReference>
<proteinExistence type="predicted"/>
<evidence type="ECO:0008006" key="3">
    <source>
        <dbReference type="Google" id="ProtNLM"/>
    </source>
</evidence>
<evidence type="ECO:0000256" key="1">
    <source>
        <dbReference type="SAM" id="SignalP"/>
    </source>
</evidence>
<reference evidence="2" key="1">
    <citation type="journal article" date="2020" name="J. ISSAAS">
        <title>Lactobacilli and other gastrointestinal microbiota of Peromyscus leucopus, reservoir host for agents of Lyme disease and other zoonoses in North America.</title>
        <authorList>
            <person name="Milovic A."/>
            <person name="Bassam K."/>
            <person name="Shao H."/>
            <person name="Chatzistamou I."/>
            <person name="Tufts D.M."/>
            <person name="Diuk-Wasser M."/>
            <person name="Barbour A.G."/>
        </authorList>
    </citation>
    <scope>NUCLEOTIDE SEQUENCE</scope>
    <source>
        <strain evidence="2">LL4</strain>
    </source>
</reference>
<feature type="signal peptide" evidence="1">
    <location>
        <begin position="1"/>
        <end position="22"/>
    </location>
</feature>
<name>A0A650EM92_9HELI</name>
<evidence type="ECO:0000313" key="2">
    <source>
        <dbReference type="EMBL" id="QGT50258.1"/>
    </source>
</evidence>
<gene>
    <name evidence="2" type="ORF">Helico6505_0900</name>
</gene>
<feature type="chain" id="PRO_5024874217" description="Capsular polysaccharide biosynthesis protein" evidence="1">
    <location>
        <begin position="23"/>
        <end position="396"/>
    </location>
</feature>
<dbReference type="AlphaFoldDB" id="A0A650EM92"/>
<keyword evidence="1" id="KW-0732">Signal</keyword>
<dbReference type="EMBL" id="MN577568">
    <property type="protein sequence ID" value="QGT50258.1"/>
    <property type="molecule type" value="Genomic_DNA"/>
</dbReference>
<organism evidence="2">
    <name type="scientific">uncultured Helicobacter sp</name>
    <dbReference type="NCBI Taxonomy" id="175537"/>
    <lineage>
        <taxon>Bacteria</taxon>
        <taxon>Pseudomonadati</taxon>
        <taxon>Campylobacterota</taxon>
        <taxon>Epsilonproteobacteria</taxon>
        <taxon>Campylobacterales</taxon>
        <taxon>Helicobacteraceae</taxon>
        <taxon>Helicobacter</taxon>
        <taxon>environmental samples</taxon>
    </lineage>
</organism>
<dbReference type="Gene3D" id="3.40.50.2000">
    <property type="entry name" value="Glycogen Phosphorylase B"/>
    <property type="match status" value="1"/>
</dbReference>
<sequence>MSSKSILVLAAANIATCPRAMAMIEILKSHYAVSCMGIDSDDGTQMLPPPQQRIPTFSYPAYQKRNTFQELCLWGNVALRRWERLSLIANRLKIVEHLKSHFYDCVICHDLLLLPVLYKGLEESRRLDSTKVFFDAREFYPLQNTSSLRWRLLFKAFNESLVRDFASRADMMVSVSPTFCELYKRQFGLNVHLLMSLPPYYALMPKPTNGNKIKILYHGALNQNRGIDELIEICKYLDARFSIDFIFTGGEKAYRDKIESKIKRYMAQGKQVRILPPVSLREIVPMGNAYDIGLIYIPPHNHNLLATLPNKFFEYIQSRLALCFPPIPSLIPFVEKYQMAVVAENFSIKSLALALASLDVSQIDKMKESSHKASLELQREKNEEKILTMIRDLLQE</sequence>
<accession>A0A650EM92</accession>
<protein>
    <recommendedName>
        <fullName evidence="3">Capsular polysaccharide biosynthesis protein</fullName>
    </recommendedName>
</protein>